<keyword evidence="2" id="KW-0472">Membrane</keyword>
<reference evidence="3" key="1">
    <citation type="submission" date="2013-07" db="EMBL/GenBank/DDBJ databases">
        <authorList>
            <consortium name="The Broad Institute Genome Sequencing Platform"/>
            <person name="Cuomo C."/>
            <person name="Litvintseva A."/>
            <person name="Chen Y."/>
            <person name="Heitman J."/>
            <person name="Sun S."/>
            <person name="Springer D."/>
            <person name="Dromer F."/>
            <person name="Young S.K."/>
            <person name="Zeng Q."/>
            <person name="Gargeya S."/>
            <person name="Fitzgerald M."/>
            <person name="Abouelleil A."/>
            <person name="Alvarado L."/>
            <person name="Berlin A.M."/>
            <person name="Chapman S.B."/>
            <person name="Dewar J."/>
            <person name="Goldberg J."/>
            <person name="Griggs A."/>
            <person name="Gujja S."/>
            <person name="Hansen M."/>
            <person name="Howarth C."/>
            <person name="Imamovic A."/>
            <person name="Larimer J."/>
            <person name="McCowan C."/>
            <person name="Murphy C."/>
            <person name="Pearson M."/>
            <person name="Priest M."/>
            <person name="Roberts A."/>
            <person name="Saif S."/>
            <person name="Shea T."/>
            <person name="Sykes S."/>
            <person name="Wortman J."/>
            <person name="Nusbaum C."/>
            <person name="Birren B."/>
        </authorList>
    </citation>
    <scope>NUCLEOTIDE SEQUENCE</scope>
    <source>
        <strain evidence="3">CBS 10117</strain>
    </source>
</reference>
<dbReference type="RefSeq" id="XP_065825558.1">
    <property type="nucleotide sequence ID" value="XM_065969486.1"/>
</dbReference>
<gene>
    <name evidence="3" type="ORF">I303_106994</name>
</gene>
<feature type="transmembrane region" description="Helical" evidence="2">
    <location>
        <begin position="156"/>
        <end position="176"/>
    </location>
</feature>
<organism evidence="3 4">
    <name type="scientific">Kwoniella dejecticola CBS 10117</name>
    <dbReference type="NCBI Taxonomy" id="1296121"/>
    <lineage>
        <taxon>Eukaryota</taxon>
        <taxon>Fungi</taxon>
        <taxon>Dikarya</taxon>
        <taxon>Basidiomycota</taxon>
        <taxon>Agaricomycotina</taxon>
        <taxon>Tremellomycetes</taxon>
        <taxon>Tremellales</taxon>
        <taxon>Cryptococcaceae</taxon>
        <taxon>Kwoniella</taxon>
    </lineage>
</organism>
<sequence>MSSKMAINLLKPLLPYIPLLPTPVLSLFPSLILHIASHPRPSSTNFISASTTHPLHAPLIFTLISIPIIYILGLVSGNVSWVDRLWPFYTPFCTGFLVLWLFLNDEGGVYGHNLPRVLLMFGLQILWSIRLLSHALKRDFYNLKSEDYRYTAFRRIVPKPIFALVHIFVIAIAQPILLFSLSLPVYAIMSLPPSELAITSSYGISFGTLSAYLPAKFTDTKSAPPSTIALNLADLVVACLAIGCLVMEYRTDKAMYEFQNTKHSLMASLPPNQLVQPGAATSAGEGGAKNEVNKKRLPRPSAYPPSHHPGFPTRGMFRWSRHANFASEQIFWMTQALFVIAGSESSGVTRRSWGDGCVWAPCFALSILFCASTFLTEWITSRKFPAYKSYKRVVGQFLPQETLWLWVIGTVMGTRQRHIEKVYGPVKVASNGKTVESKKSR</sequence>
<feature type="transmembrane region" description="Helical" evidence="2">
    <location>
        <begin position="115"/>
        <end position="136"/>
    </location>
</feature>
<dbReference type="KEGG" id="kdj:28970094"/>
<dbReference type="PANTHER" id="PTHR32251">
    <property type="entry name" value="3-OXO-5-ALPHA-STEROID 4-DEHYDROGENASE"/>
    <property type="match status" value="1"/>
</dbReference>
<dbReference type="EMBL" id="CP144538">
    <property type="protein sequence ID" value="WWC64384.1"/>
    <property type="molecule type" value="Genomic_DNA"/>
</dbReference>
<dbReference type="AlphaFoldDB" id="A0AAJ8MJV4"/>
<feature type="transmembrane region" description="Helical" evidence="2">
    <location>
        <begin position="85"/>
        <end position="103"/>
    </location>
</feature>
<dbReference type="Proteomes" id="UP000078595">
    <property type="component" value="Chromosome 9"/>
</dbReference>
<accession>A0AAJ8MJV4</accession>
<reference evidence="3" key="2">
    <citation type="submission" date="2024-02" db="EMBL/GenBank/DDBJ databases">
        <title>Comparative genomics of Cryptococcus and Kwoniella reveals pathogenesis evolution and contrasting modes of karyotype evolution via chromosome fusion or intercentromeric recombination.</title>
        <authorList>
            <person name="Coelho M.A."/>
            <person name="David-Palma M."/>
            <person name="Shea T."/>
            <person name="Bowers K."/>
            <person name="McGinley-Smith S."/>
            <person name="Mohammad A.W."/>
            <person name="Gnirke A."/>
            <person name="Yurkov A.M."/>
            <person name="Nowrousian M."/>
            <person name="Sun S."/>
            <person name="Cuomo C.A."/>
            <person name="Heitman J."/>
        </authorList>
    </citation>
    <scope>NUCLEOTIDE SEQUENCE</scope>
    <source>
        <strain evidence="3">CBS 10117</strain>
    </source>
</reference>
<dbReference type="InterPro" id="IPR010721">
    <property type="entry name" value="UstE-like"/>
</dbReference>
<feature type="transmembrane region" description="Helical" evidence="2">
    <location>
        <begin position="55"/>
        <end position="73"/>
    </location>
</feature>
<keyword evidence="2" id="KW-1133">Transmembrane helix</keyword>
<feature type="transmembrane region" description="Helical" evidence="2">
    <location>
        <begin position="358"/>
        <end position="379"/>
    </location>
</feature>
<keyword evidence="2" id="KW-0812">Transmembrane</keyword>
<evidence type="ECO:0000256" key="1">
    <source>
        <dbReference type="SAM" id="MobiDB-lite"/>
    </source>
</evidence>
<dbReference type="Pfam" id="PF06966">
    <property type="entry name" value="DUF1295"/>
    <property type="match status" value="2"/>
</dbReference>
<dbReference type="GeneID" id="28970094"/>
<proteinExistence type="predicted"/>
<evidence type="ECO:0000256" key="2">
    <source>
        <dbReference type="SAM" id="Phobius"/>
    </source>
</evidence>
<dbReference type="GO" id="GO:0016020">
    <property type="term" value="C:membrane"/>
    <property type="evidence" value="ECO:0007669"/>
    <property type="project" value="TreeGrafter"/>
</dbReference>
<evidence type="ECO:0000313" key="4">
    <source>
        <dbReference type="Proteomes" id="UP000078595"/>
    </source>
</evidence>
<name>A0AAJ8MJV4_9TREE</name>
<evidence type="ECO:0000313" key="3">
    <source>
        <dbReference type="EMBL" id="WWC64384.1"/>
    </source>
</evidence>
<dbReference type="Gene3D" id="1.20.120.1630">
    <property type="match status" value="1"/>
</dbReference>
<protein>
    <submittedName>
        <fullName evidence="3">Uncharacterized protein</fullName>
    </submittedName>
</protein>
<keyword evidence="4" id="KW-1185">Reference proteome</keyword>
<feature type="transmembrane region" description="Helical" evidence="2">
    <location>
        <begin position="227"/>
        <end position="249"/>
    </location>
</feature>
<feature type="region of interest" description="Disordered" evidence="1">
    <location>
        <begin position="278"/>
        <end position="309"/>
    </location>
</feature>
<feature type="transmembrane region" description="Helical" evidence="2">
    <location>
        <begin position="12"/>
        <end position="35"/>
    </location>
</feature>
<dbReference type="PANTHER" id="PTHR32251:SF23">
    <property type="entry name" value="3-OXO-5-ALPHA-STEROID 4-DEHYDROGENASE (DUF1295)"/>
    <property type="match status" value="1"/>
</dbReference>